<keyword evidence="11" id="KW-1185">Reference proteome</keyword>
<dbReference type="STRING" id="264201.pc1897"/>
<dbReference type="AlphaFoldDB" id="Q6M9X8"/>
<dbReference type="RefSeq" id="WP_011176442.1">
    <property type="nucleotide sequence ID" value="NC_005861.2"/>
</dbReference>
<dbReference type="GO" id="GO:0015628">
    <property type="term" value="P:protein secretion by the type II secretion system"/>
    <property type="evidence" value="ECO:0007669"/>
    <property type="project" value="InterPro"/>
</dbReference>
<dbReference type="InterPro" id="IPR007831">
    <property type="entry name" value="T2SS_GspE_N"/>
</dbReference>
<dbReference type="SUPFAM" id="SSF160246">
    <property type="entry name" value="EspE N-terminal domain-like"/>
    <property type="match status" value="1"/>
</dbReference>
<dbReference type="Gene3D" id="3.40.50.300">
    <property type="entry name" value="P-loop containing nucleotide triphosphate hydrolases"/>
    <property type="match status" value="1"/>
</dbReference>
<keyword evidence="3" id="KW-0547">Nucleotide-binding</keyword>
<dbReference type="Proteomes" id="UP000000529">
    <property type="component" value="Chromosome"/>
</dbReference>
<evidence type="ECO:0000256" key="3">
    <source>
        <dbReference type="ARBA" id="ARBA00022741"/>
    </source>
</evidence>
<dbReference type="GO" id="GO:0005886">
    <property type="term" value="C:plasma membrane"/>
    <property type="evidence" value="ECO:0007669"/>
    <property type="project" value="TreeGrafter"/>
</dbReference>
<dbReference type="InterPro" id="IPR001482">
    <property type="entry name" value="T2SS/T4SS_dom"/>
</dbReference>
<dbReference type="CDD" id="cd01129">
    <property type="entry name" value="PulE-GspE-like"/>
    <property type="match status" value="1"/>
</dbReference>
<dbReference type="Pfam" id="PF05157">
    <property type="entry name" value="MshEN"/>
    <property type="match status" value="1"/>
</dbReference>
<proteinExistence type="inferred from homology"/>
<dbReference type="NCBIfam" id="TIGR02533">
    <property type="entry name" value="type_II_gspE"/>
    <property type="match status" value="1"/>
</dbReference>
<comment type="similarity">
    <text evidence="1">Belongs to the GSP E family.</text>
</comment>
<dbReference type="PANTHER" id="PTHR30258:SF2">
    <property type="entry name" value="COMG OPERON PROTEIN 1"/>
    <property type="match status" value="1"/>
</dbReference>
<name>Q6M9X8_PARUW</name>
<evidence type="ECO:0000256" key="7">
    <source>
        <dbReference type="ARBA" id="ARBA00024382"/>
    </source>
</evidence>
<dbReference type="Pfam" id="PF00437">
    <property type="entry name" value="T2SSE"/>
    <property type="match status" value="1"/>
</dbReference>
<evidence type="ECO:0000256" key="5">
    <source>
        <dbReference type="ARBA" id="ARBA00022927"/>
    </source>
</evidence>
<evidence type="ECO:0000259" key="9">
    <source>
        <dbReference type="PROSITE" id="PS00662"/>
    </source>
</evidence>
<reference evidence="10 11" key="1">
    <citation type="journal article" date="2004" name="Science">
        <title>Illuminating the evolutionary history of chlamydiae.</title>
        <authorList>
            <person name="Horn M."/>
            <person name="Collingro A."/>
            <person name="Schmitz-Esser S."/>
            <person name="Beier C.L."/>
            <person name="Purkhold U."/>
            <person name="Fartmann B."/>
            <person name="Brandt P."/>
            <person name="Nyakatura G.J."/>
            <person name="Droege M."/>
            <person name="Frishman D."/>
            <person name="Rattei T."/>
            <person name="Mewes H."/>
            <person name="Wagner M."/>
        </authorList>
    </citation>
    <scope>NUCLEOTIDE SEQUENCE [LARGE SCALE GENOMIC DNA]</scope>
    <source>
        <strain evidence="10 11">UWE25</strain>
    </source>
</reference>
<evidence type="ECO:0000256" key="8">
    <source>
        <dbReference type="ARBA" id="ARBA00034006"/>
    </source>
</evidence>
<dbReference type="FunFam" id="3.40.50.300:FF:000398">
    <property type="entry name" value="Type IV pilus assembly ATPase PilB"/>
    <property type="match status" value="1"/>
</dbReference>
<dbReference type="InterPro" id="IPR013369">
    <property type="entry name" value="T2SS_GspE"/>
</dbReference>
<keyword evidence="4" id="KW-0067">ATP-binding</keyword>
<dbReference type="GO" id="GO:0016887">
    <property type="term" value="F:ATP hydrolysis activity"/>
    <property type="evidence" value="ECO:0007669"/>
    <property type="project" value="TreeGrafter"/>
</dbReference>
<dbReference type="GO" id="GO:0008564">
    <property type="term" value="F:protein-exporting ATPase activity"/>
    <property type="evidence" value="ECO:0007669"/>
    <property type="project" value="UniProtKB-EC"/>
</dbReference>
<dbReference type="OrthoDB" id="9808272at2"/>
<dbReference type="PROSITE" id="PS00662">
    <property type="entry name" value="T2SP_E"/>
    <property type="match status" value="1"/>
</dbReference>
<comment type="catalytic activity">
    <reaction evidence="8">
        <text>ATP + H2O + cellular proteinSide 1 = ADP + phosphate + cellular proteinSide 2.</text>
        <dbReference type="EC" id="7.4.2.8"/>
    </reaction>
</comment>
<feature type="domain" description="Bacterial type II secretion system protein E" evidence="9">
    <location>
        <begin position="356"/>
        <end position="370"/>
    </location>
</feature>
<accession>Q6M9X8</accession>
<evidence type="ECO:0000256" key="6">
    <source>
        <dbReference type="ARBA" id="ARBA00022967"/>
    </source>
</evidence>
<dbReference type="EMBL" id="BX908798">
    <property type="protein sequence ID" value="CAF24621.1"/>
    <property type="molecule type" value="Genomic_DNA"/>
</dbReference>
<evidence type="ECO:0000256" key="2">
    <source>
        <dbReference type="ARBA" id="ARBA00022448"/>
    </source>
</evidence>
<evidence type="ECO:0000256" key="4">
    <source>
        <dbReference type="ARBA" id="ARBA00022840"/>
    </source>
</evidence>
<evidence type="ECO:0000256" key="1">
    <source>
        <dbReference type="ARBA" id="ARBA00006611"/>
    </source>
</evidence>
<dbReference type="FunFam" id="3.30.450.90:FF:000001">
    <property type="entry name" value="Type II secretion system ATPase GspE"/>
    <property type="match status" value="1"/>
</dbReference>
<organism evidence="10 11">
    <name type="scientific">Protochlamydia amoebophila (strain UWE25)</name>
    <dbReference type="NCBI Taxonomy" id="264201"/>
    <lineage>
        <taxon>Bacteria</taxon>
        <taxon>Pseudomonadati</taxon>
        <taxon>Chlamydiota</taxon>
        <taxon>Chlamydiia</taxon>
        <taxon>Parachlamydiales</taxon>
        <taxon>Parachlamydiaceae</taxon>
        <taxon>Candidatus Protochlamydia</taxon>
    </lineage>
</organism>
<keyword evidence="6" id="KW-1278">Translocase</keyword>
<dbReference type="SUPFAM" id="SSF52540">
    <property type="entry name" value="P-loop containing nucleoside triphosphate hydrolases"/>
    <property type="match status" value="1"/>
</dbReference>
<dbReference type="InterPro" id="IPR027417">
    <property type="entry name" value="P-loop_NTPase"/>
</dbReference>
<protein>
    <recommendedName>
        <fullName evidence="7">protein-secreting ATPase</fullName>
        <ecNumber evidence="7">7.4.2.8</ecNumber>
    </recommendedName>
</protein>
<dbReference type="GO" id="GO:0005524">
    <property type="term" value="F:ATP binding"/>
    <property type="evidence" value="ECO:0007669"/>
    <property type="project" value="UniProtKB-KW"/>
</dbReference>
<keyword evidence="5" id="KW-0653">Protein transport</keyword>
<dbReference type="EC" id="7.4.2.8" evidence="7"/>
<dbReference type="Gene3D" id="3.30.450.90">
    <property type="match status" value="1"/>
</dbReference>
<dbReference type="KEGG" id="pcu:PC_RS09110"/>
<dbReference type="eggNOG" id="COG2804">
    <property type="taxonomic scope" value="Bacteria"/>
</dbReference>
<sequence length="543" mass="60060">MTGDNEETGNKEFLLKEKLGGEQAQAKLAEQFGMTCYLDLSSFRVSKERYRQVPYAFAKKHIILPVEDQGTIVVVAVADPLNLAPLEELRFFLNAEIEAVYSPRDVILSAIHDCYNTEHGAASQLIAGMGDKSEEGKEGDIEIFDLFDQSKLQSPVVQLLNLILTEAIQQGASDIHFEPSENGMRVRYRIDGVLQNRHAPSQDYQTQLLTRIKVMSKLDIAEHRLPQDGRIKLRMGRREVDFRVSTVPIAGGERIVLRILDKGNVLLGLDKIGMLPSVFEQFQKLVSLPEGIVLVTGPTGSGKTTTLYSAICDMTNDEINIMTIEDPVEYNLRGIAQIGVHHKIKLDFATGLRHILRQDPDVIMVGEIRDKETAEIAIQAALTGHLVLSTLHTNDAPSAITRLVDMGIEPYLLSSCIVGVLAQRLVRRICSDCKETYEPSPRELQSLGIRSEELKNGFLYRGKGCSSCYGTGFKGRQGVYELMPVNHAINKQIVQSPDAIEMRKVALSQGMVSLLGHGAELVKQGVSTVAEVLRVARGIEEEG</sequence>
<dbReference type="Gene3D" id="3.30.300.160">
    <property type="entry name" value="Type II secretion system, protein E, N-terminal domain"/>
    <property type="match status" value="1"/>
</dbReference>
<gene>
    <name evidence="10" type="ORF">PC_RS09110</name>
</gene>
<keyword evidence="2" id="KW-0813">Transport</keyword>
<dbReference type="PANTHER" id="PTHR30258">
    <property type="entry name" value="TYPE II SECRETION SYSTEM PROTEIN GSPE-RELATED"/>
    <property type="match status" value="1"/>
</dbReference>
<dbReference type="HOGENOM" id="CLU_013446_10_6_0"/>
<dbReference type="InterPro" id="IPR037257">
    <property type="entry name" value="T2SS_E_N_sf"/>
</dbReference>
<evidence type="ECO:0000313" key="11">
    <source>
        <dbReference type="Proteomes" id="UP000000529"/>
    </source>
</evidence>
<evidence type="ECO:0000313" key="10">
    <source>
        <dbReference type="EMBL" id="CAF24621.1"/>
    </source>
</evidence>
<dbReference type="GO" id="GO:0015627">
    <property type="term" value="C:type II protein secretion system complex"/>
    <property type="evidence" value="ECO:0007669"/>
    <property type="project" value="InterPro"/>
</dbReference>